<feature type="region of interest" description="Disordered" evidence="1">
    <location>
        <begin position="1"/>
        <end position="56"/>
    </location>
</feature>
<accession>A0A392P3L7</accession>
<proteinExistence type="predicted"/>
<feature type="non-terminal residue" evidence="2">
    <location>
        <position position="219"/>
    </location>
</feature>
<dbReference type="EMBL" id="LXQA010061523">
    <property type="protein sequence ID" value="MCI06334.1"/>
    <property type="molecule type" value="Genomic_DNA"/>
</dbReference>
<feature type="non-terminal residue" evidence="2">
    <location>
        <position position="1"/>
    </location>
</feature>
<protein>
    <submittedName>
        <fullName evidence="2">Uncharacterized protein</fullName>
    </submittedName>
</protein>
<name>A0A392P3L7_9FABA</name>
<comment type="caution">
    <text evidence="2">The sequence shown here is derived from an EMBL/GenBank/DDBJ whole genome shotgun (WGS) entry which is preliminary data.</text>
</comment>
<gene>
    <name evidence="2" type="ORF">A2U01_0027393</name>
</gene>
<evidence type="ECO:0000256" key="1">
    <source>
        <dbReference type="SAM" id="MobiDB-lite"/>
    </source>
</evidence>
<evidence type="ECO:0000313" key="3">
    <source>
        <dbReference type="Proteomes" id="UP000265520"/>
    </source>
</evidence>
<dbReference type="Proteomes" id="UP000265520">
    <property type="component" value="Unassembled WGS sequence"/>
</dbReference>
<sequence>TNWKKHSLISSNPEKENITILALNPPDVNTTPAPPLPRKPPDKSSTPVSTPKPPDKIVPLFVTPSPKPHPQHEFFIVELPNFPIDLFDPGGTLTCIDNPNTTLERQIAFVVKLQAWFSTFLNPCFVVFDSDGDERRSRSLATISGNFYRTVPLLVPWDRGKMVFSSFLFSVANLPPAIVSFPARGAASGWPWVSWNSMKMTASVTISAAKHAREEDTPR</sequence>
<dbReference type="AlphaFoldDB" id="A0A392P3L7"/>
<evidence type="ECO:0000313" key="2">
    <source>
        <dbReference type="EMBL" id="MCI06334.1"/>
    </source>
</evidence>
<keyword evidence="3" id="KW-1185">Reference proteome</keyword>
<organism evidence="2 3">
    <name type="scientific">Trifolium medium</name>
    <dbReference type="NCBI Taxonomy" id="97028"/>
    <lineage>
        <taxon>Eukaryota</taxon>
        <taxon>Viridiplantae</taxon>
        <taxon>Streptophyta</taxon>
        <taxon>Embryophyta</taxon>
        <taxon>Tracheophyta</taxon>
        <taxon>Spermatophyta</taxon>
        <taxon>Magnoliopsida</taxon>
        <taxon>eudicotyledons</taxon>
        <taxon>Gunneridae</taxon>
        <taxon>Pentapetalae</taxon>
        <taxon>rosids</taxon>
        <taxon>fabids</taxon>
        <taxon>Fabales</taxon>
        <taxon>Fabaceae</taxon>
        <taxon>Papilionoideae</taxon>
        <taxon>50 kb inversion clade</taxon>
        <taxon>NPAAA clade</taxon>
        <taxon>Hologalegina</taxon>
        <taxon>IRL clade</taxon>
        <taxon>Trifolieae</taxon>
        <taxon>Trifolium</taxon>
    </lineage>
</organism>
<reference evidence="2 3" key="1">
    <citation type="journal article" date="2018" name="Front. Plant Sci.">
        <title>Red Clover (Trifolium pratense) and Zigzag Clover (T. medium) - A Picture of Genomic Similarities and Differences.</title>
        <authorList>
            <person name="Dluhosova J."/>
            <person name="Istvanek J."/>
            <person name="Nedelnik J."/>
            <person name="Repkova J."/>
        </authorList>
    </citation>
    <scope>NUCLEOTIDE SEQUENCE [LARGE SCALE GENOMIC DNA]</scope>
    <source>
        <strain evidence="3">cv. 10/8</strain>
        <tissue evidence="2">Leaf</tissue>
    </source>
</reference>